<evidence type="ECO:0000313" key="3">
    <source>
        <dbReference type="Proteomes" id="UP000317763"/>
    </source>
</evidence>
<accession>A0A554XAJ5</accession>
<dbReference type="STRING" id="307486.GCA_000807215_00816"/>
<sequence>MTVQGGGLTRLAFWGLAVALTVASLTPVEHLPPLVFDLWDKAQHALGFAALALLGSLAYPLWREAALVAGLLAHGAAIEWAQAATGWRHGDLADWVADGVGVALGLLIARAMRRIRTVRA</sequence>
<dbReference type="Proteomes" id="UP000317763">
    <property type="component" value="Unassembled WGS sequence"/>
</dbReference>
<evidence type="ECO:0000256" key="1">
    <source>
        <dbReference type="SAM" id="Phobius"/>
    </source>
</evidence>
<dbReference type="AlphaFoldDB" id="A0A554XAJ5"/>
<dbReference type="PANTHER" id="PTHR28008:SF1">
    <property type="entry name" value="DOMAIN PROTEIN, PUTATIVE (AFU_ORTHOLOGUE AFUA_3G10980)-RELATED"/>
    <property type="match status" value="1"/>
</dbReference>
<feature type="transmembrane region" description="Helical" evidence="1">
    <location>
        <begin position="12"/>
        <end position="32"/>
    </location>
</feature>
<feature type="transmembrane region" description="Helical" evidence="1">
    <location>
        <begin position="44"/>
        <end position="62"/>
    </location>
</feature>
<dbReference type="PANTHER" id="PTHR28008">
    <property type="entry name" value="DOMAIN PROTEIN, PUTATIVE (AFU_ORTHOLOGUE AFUA_3G10980)-RELATED"/>
    <property type="match status" value="1"/>
</dbReference>
<dbReference type="EMBL" id="VJOM01000007">
    <property type="protein sequence ID" value="TSE32860.1"/>
    <property type="molecule type" value="Genomic_DNA"/>
</dbReference>
<keyword evidence="1" id="KW-0472">Membrane</keyword>
<protein>
    <recommendedName>
        <fullName evidence="4">VanZ like family protein</fullName>
    </recommendedName>
</protein>
<reference evidence="2 3" key="1">
    <citation type="submission" date="2019-07" db="EMBL/GenBank/DDBJ databases">
        <title>Tepidimonas taiwanensis I1-1 draft genome.</title>
        <authorList>
            <person name="Da Costa M.S."/>
            <person name="Froufe H.J.C."/>
            <person name="Egas C."/>
            <person name="Albuquerque L."/>
        </authorList>
    </citation>
    <scope>NUCLEOTIDE SEQUENCE [LARGE SCALE GENOMIC DNA]</scope>
    <source>
        <strain evidence="2 3">I1-1</strain>
    </source>
</reference>
<evidence type="ECO:0000313" key="2">
    <source>
        <dbReference type="EMBL" id="TSE32860.1"/>
    </source>
</evidence>
<keyword evidence="1" id="KW-0812">Transmembrane</keyword>
<evidence type="ECO:0008006" key="4">
    <source>
        <dbReference type="Google" id="ProtNLM"/>
    </source>
</evidence>
<keyword evidence="1" id="KW-1133">Transmembrane helix</keyword>
<name>A0A554XAJ5_9BURK</name>
<organism evidence="2 3">
    <name type="scientific">Tepidimonas taiwanensis</name>
    <dbReference type="NCBI Taxonomy" id="307486"/>
    <lineage>
        <taxon>Bacteria</taxon>
        <taxon>Pseudomonadati</taxon>
        <taxon>Pseudomonadota</taxon>
        <taxon>Betaproteobacteria</taxon>
        <taxon>Burkholderiales</taxon>
        <taxon>Tepidimonas</taxon>
    </lineage>
</organism>
<comment type="caution">
    <text evidence="2">The sequence shown here is derived from an EMBL/GenBank/DDBJ whole genome shotgun (WGS) entry which is preliminary data.</text>
</comment>
<proteinExistence type="predicted"/>
<keyword evidence="3" id="KW-1185">Reference proteome</keyword>
<dbReference type="RefSeq" id="WP_043699584.1">
    <property type="nucleotide sequence ID" value="NZ_CP083911.1"/>
</dbReference>
<gene>
    <name evidence="2" type="ORF">Ttaiw_00968</name>
</gene>